<name>A0A9P3GIL5_9APHY</name>
<dbReference type="AlphaFoldDB" id="A0A9P3GIL5"/>
<evidence type="ECO:0000313" key="1">
    <source>
        <dbReference type="EMBL" id="GJE96247.1"/>
    </source>
</evidence>
<protein>
    <submittedName>
        <fullName evidence="1">Uncharacterized protein</fullName>
    </submittedName>
</protein>
<sequence length="300" mass="33129">MFLATVLDHYPNLRHVNCGNVQWEPYDLRSTFIGTPDIAAVFVLRPSGAPSQKGEHPPVAAGGVYARLALRRNDFLSLTELLPGTQLLPTSDVRLVEIHAFFLAAARHDSPGLTWDLEQDFREAVLHVGGTDTFSAAGSFVRAVGTRIEDLTVRPCVPLSLSQKEVDALCQAVHIQSCTSLASFTVCFTLMPGTADAASTQWRLILALLRRVPPQSLRRLRLVVVVEGGGLCLSTRSQLKQMRWRDVGGLLPAFVALKDFDVAVVGEGEEDSEVWQDLEFHLRGLMPEHVRLRQERVCVL</sequence>
<proteinExistence type="predicted"/>
<comment type="caution">
    <text evidence="1">The sequence shown here is derived from an EMBL/GenBank/DDBJ whole genome shotgun (WGS) entry which is preliminary data.</text>
</comment>
<dbReference type="OrthoDB" id="10511695at2759"/>
<keyword evidence="2" id="KW-1185">Reference proteome</keyword>
<dbReference type="EMBL" id="BPQB01000057">
    <property type="protein sequence ID" value="GJE96247.1"/>
    <property type="molecule type" value="Genomic_DNA"/>
</dbReference>
<reference evidence="1 2" key="1">
    <citation type="submission" date="2021-08" db="EMBL/GenBank/DDBJ databases">
        <title>Draft Genome Sequence of Phanerochaete sordida strain YK-624.</title>
        <authorList>
            <person name="Mori T."/>
            <person name="Dohra H."/>
            <person name="Suzuki T."/>
            <person name="Kawagishi H."/>
            <person name="Hirai H."/>
        </authorList>
    </citation>
    <scope>NUCLEOTIDE SEQUENCE [LARGE SCALE GENOMIC DNA]</scope>
    <source>
        <strain evidence="1 2">YK-624</strain>
    </source>
</reference>
<gene>
    <name evidence="1" type="ORF">PsYK624_124410</name>
</gene>
<evidence type="ECO:0000313" key="2">
    <source>
        <dbReference type="Proteomes" id="UP000703269"/>
    </source>
</evidence>
<dbReference type="Proteomes" id="UP000703269">
    <property type="component" value="Unassembled WGS sequence"/>
</dbReference>
<accession>A0A9P3GIL5</accession>
<organism evidence="1 2">
    <name type="scientific">Phanerochaete sordida</name>
    <dbReference type="NCBI Taxonomy" id="48140"/>
    <lineage>
        <taxon>Eukaryota</taxon>
        <taxon>Fungi</taxon>
        <taxon>Dikarya</taxon>
        <taxon>Basidiomycota</taxon>
        <taxon>Agaricomycotina</taxon>
        <taxon>Agaricomycetes</taxon>
        <taxon>Polyporales</taxon>
        <taxon>Phanerochaetaceae</taxon>
        <taxon>Phanerochaete</taxon>
    </lineage>
</organism>